<gene>
    <name evidence="1" type="ORF">PXEA_LOCUS20992</name>
</gene>
<evidence type="ECO:0000313" key="1">
    <source>
        <dbReference type="EMBL" id="VEL27552.1"/>
    </source>
</evidence>
<comment type="caution">
    <text evidence="1">The sequence shown here is derived from an EMBL/GenBank/DDBJ whole genome shotgun (WGS) entry which is preliminary data.</text>
</comment>
<dbReference type="Proteomes" id="UP000784294">
    <property type="component" value="Unassembled WGS sequence"/>
</dbReference>
<keyword evidence="2" id="KW-1185">Reference proteome</keyword>
<organism evidence="1 2">
    <name type="scientific">Protopolystoma xenopodis</name>
    <dbReference type="NCBI Taxonomy" id="117903"/>
    <lineage>
        <taxon>Eukaryota</taxon>
        <taxon>Metazoa</taxon>
        <taxon>Spiralia</taxon>
        <taxon>Lophotrochozoa</taxon>
        <taxon>Platyhelminthes</taxon>
        <taxon>Monogenea</taxon>
        <taxon>Polyopisthocotylea</taxon>
        <taxon>Polystomatidea</taxon>
        <taxon>Polystomatidae</taxon>
        <taxon>Protopolystoma</taxon>
    </lineage>
</organism>
<accession>A0A3S5AMM4</accession>
<reference evidence="1" key="1">
    <citation type="submission" date="2018-11" db="EMBL/GenBank/DDBJ databases">
        <authorList>
            <consortium name="Pathogen Informatics"/>
        </authorList>
    </citation>
    <scope>NUCLEOTIDE SEQUENCE</scope>
</reference>
<evidence type="ECO:0000313" key="2">
    <source>
        <dbReference type="Proteomes" id="UP000784294"/>
    </source>
</evidence>
<proteinExistence type="predicted"/>
<dbReference type="EMBL" id="CAAALY010088020">
    <property type="protein sequence ID" value="VEL27552.1"/>
    <property type="molecule type" value="Genomic_DNA"/>
</dbReference>
<dbReference type="AlphaFoldDB" id="A0A3S5AMM4"/>
<sequence length="68" mass="7483">MVLNPFAYFAPEWNNLHDHDKSSAASSAFSGPKITGDITEFPRAGDCYSAAHPTLLVIIFRPISLYNV</sequence>
<protein>
    <submittedName>
        <fullName evidence="1">Uncharacterized protein</fullName>
    </submittedName>
</protein>
<name>A0A3S5AMM4_9PLAT</name>